<name>A0A1G8LEP3_9FIRM</name>
<evidence type="ECO:0000313" key="2">
    <source>
        <dbReference type="Proteomes" id="UP000198945"/>
    </source>
</evidence>
<dbReference type="AlphaFoldDB" id="A0A1G8LEP3"/>
<organism evidence="1 2">
    <name type="scientific">Halanaerobium congolense</name>
    <dbReference type="NCBI Taxonomy" id="54121"/>
    <lineage>
        <taxon>Bacteria</taxon>
        <taxon>Bacillati</taxon>
        <taxon>Bacillota</taxon>
        <taxon>Clostridia</taxon>
        <taxon>Halanaerobiales</taxon>
        <taxon>Halanaerobiaceae</taxon>
        <taxon>Halanaerobium</taxon>
    </lineage>
</organism>
<protein>
    <submittedName>
        <fullName evidence="1">Uncharacterized protein</fullName>
    </submittedName>
</protein>
<proteinExistence type="predicted"/>
<dbReference type="RefSeq" id="WP_089716767.1">
    <property type="nucleotide sequence ID" value="NZ_FNEH01000008.1"/>
</dbReference>
<sequence>MDITCDQSCDMGYIYLQQFKQHQKEDFDKSRLIASAQPIEVIDNIYLKLNKLNWPNKKYIDALMDGDFIEEFQNDLDQNAYLKGIELELNQQRLDSIIENYKLATFEFNESQFYYIAFAEDEIVFNSQNYVYPLSEKEDAFVIITRSQDRRYQITLAENKKAEKSLSPQIAYIRALIFKDDSPYDIDYLKRLKLYISNDDY</sequence>
<gene>
    <name evidence="1" type="ORF">SAMN04515654_10836</name>
</gene>
<reference evidence="1 2" key="1">
    <citation type="submission" date="2016-10" db="EMBL/GenBank/DDBJ databases">
        <authorList>
            <person name="de Groot N.N."/>
        </authorList>
    </citation>
    <scope>NUCLEOTIDE SEQUENCE [LARGE SCALE GENOMIC DNA]</scope>
    <source>
        <strain evidence="1 2">WG7</strain>
    </source>
</reference>
<evidence type="ECO:0000313" key="1">
    <source>
        <dbReference type="EMBL" id="SDI54179.1"/>
    </source>
</evidence>
<accession>A0A1G8LEP3</accession>
<dbReference type="Proteomes" id="UP000198945">
    <property type="component" value="Unassembled WGS sequence"/>
</dbReference>
<dbReference type="EMBL" id="FNEH01000008">
    <property type="protein sequence ID" value="SDI54179.1"/>
    <property type="molecule type" value="Genomic_DNA"/>
</dbReference>